<evidence type="ECO:0000256" key="8">
    <source>
        <dbReference type="ARBA" id="ARBA00023004"/>
    </source>
</evidence>
<dbReference type="FunFam" id="3.30.70.20:FF:000002">
    <property type="entry name" value="NADH-ubiquinone oxidoreductase 75 kDa subunit"/>
    <property type="match status" value="1"/>
</dbReference>
<dbReference type="InterPro" id="IPR001041">
    <property type="entry name" value="2Fe-2S_ferredoxin-type"/>
</dbReference>
<evidence type="ECO:0000256" key="4">
    <source>
        <dbReference type="ARBA" id="ARBA00022485"/>
    </source>
</evidence>
<evidence type="ECO:0000256" key="9">
    <source>
        <dbReference type="ARBA" id="ARBA00023014"/>
    </source>
</evidence>
<dbReference type="GO" id="GO:0016020">
    <property type="term" value="C:membrane"/>
    <property type="evidence" value="ECO:0007669"/>
    <property type="project" value="UniProtKB-SubCell"/>
</dbReference>
<evidence type="ECO:0000256" key="2">
    <source>
        <dbReference type="ARBA" id="ARBA00004370"/>
    </source>
</evidence>
<dbReference type="Pfam" id="PF13510">
    <property type="entry name" value="Fer2_4"/>
    <property type="match status" value="1"/>
</dbReference>
<dbReference type="EMBL" id="FOLQ01000003">
    <property type="protein sequence ID" value="SFD05737.1"/>
    <property type="molecule type" value="Genomic_DNA"/>
</dbReference>
<dbReference type="FunFam" id="3.10.20.740:FF:000004">
    <property type="entry name" value="NADH-quinone oxidoreductase"/>
    <property type="match status" value="1"/>
</dbReference>
<keyword evidence="4" id="KW-0004">4Fe-4S</keyword>
<comment type="cofactor">
    <cofactor evidence="1">
        <name>[4Fe-4S] cluster</name>
        <dbReference type="ChEBI" id="CHEBI:49883"/>
    </cofactor>
</comment>
<evidence type="ECO:0000256" key="10">
    <source>
        <dbReference type="ARBA" id="ARBA00023027"/>
    </source>
</evidence>
<keyword evidence="6" id="KW-0479">Metal-binding</keyword>
<comment type="subcellular location">
    <subcellularLocation>
        <location evidence="2">Membrane</location>
    </subcellularLocation>
</comment>
<dbReference type="PANTHER" id="PTHR43105">
    <property type="entry name" value="RESPIRATORY NITRATE REDUCTASE"/>
    <property type="match status" value="1"/>
</dbReference>
<feature type="domain" description="2Fe-2S ferredoxin-type" evidence="13">
    <location>
        <begin position="20"/>
        <end position="109"/>
    </location>
</feature>
<dbReference type="STRING" id="662367.SAMN05216167_103151"/>
<keyword evidence="11" id="KW-0472">Membrane</keyword>
<dbReference type="GO" id="GO:0016491">
    <property type="term" value="F:oxidoreductase activity"/>
    <property type="evidence" value="ECO:0007669"/>
    <property type="project" value="InterPro"/>
</dbReference>
<evidence type="ECO:0000256" key="12">
    <source>
        <dbReference type="ARBA" id="ARBA00034078"/>
    </source>
</evidence>
<dbReference type="SMART" id="SM00929">
    <property type="entry name" value="NADH-G_4Fe-4S_3"/>
    <property type="match status" value="1"/>
</dbReference>
<proteinExistence type="inferred from homology"/>
<gene>
    <name evidence="15" type="ORF">SAMN05216167_103151</name>
</gene>
<keyword evidence="7" id="KW-1278">Translocase</keyword>
<dbReference type="InterPro" id="IPR019574">
    <property type="entry name" value="NADH_UbQ_OxRdtase_Gsu_4Fe4S-bd"/>
</dbReference>
<dbReference type="CDD" id="cd00207">
    <property type="entry name" value="fer2"/>
    <property type="match status" value="1"/>
</dbReference>
<accession>A0A1I1P7C3</accession>
<dbReference type="GO" id="GO:0051537">
    <property type="term" value="F:2 iron, 2 sulfur cluster binding"/>
    <property type="evidence" value="ECO:0007669"/>
    <property type="project" value="UniProtKB-KW"/>
</dbReference>
<dbReference type="Gene3D" id="3.30.70.20">
    <property type="match status" value="1"/>
</dbReference>
<feature type="domain" description="4Fe-4S His(Cys)3-ligated-type" evidence="14">
    <location>
        <begin position="110"/>
        <end position="149"/>
    </location>
</feature>
<dbReference type="Pfam" id="PF22117">
    <property type="entry name" value="Fer4_Nqo3"/>
    <property type="match status" value="1"/>
</dbReference>
<protein>
    <submittedName>
        <fullName evidence="15">NADH dehydrogenase subunit G</fullName>
    </submittedName>
</protein>
<evidence type="ECO:0000256" key="5">
    <source>
        <dbReference type="ARBA" id="ARBA00022714"/>
    </source>
</evidence>
<keyword evidence="16" id="KW-1185">Reference proteome</keyword>
<dbReference type="AlphaFoldDB" id="A0A1I1P7C3"/>
<dbReference type="GO" id="GO:0051539">
    <property type="term" value="F:4 iron, 4 sulfur cluster binding"/>
    <property type="evidence" value="ECO:0007669"/>
    <property type="project" value="UniProtKB-KW"/>
</dbReference>
<dbReference type="InterPro" id="IPR050123">
    <property type="entry name" value="Prok_molybdopt-oxidoreductase"/>
</dbReference>
<keyword evidence="10" id="KW-0520">NAD</keyword>
<dbReference type="SUPFAM" id="SSF54292">
    <property type="entry name" value="2Fe-2S ferredoxin-like"/>
    <property type="match status" value="1"/>
</dbReference>
<dbReference type="PROSITE" id="PS51839">
    <property type="entry name" value="4FE4S_HC3"/>
    <property type="match status" value="1"/>
</dbReference>
<organism evidence="15 16">
    <name type="scientific">Spirosoma endophyticum</name>
    <dbReference type="NCBI Taxonomy" id="662367"/>
    <lineage>
        <taxon>Bacteria</taxon>
        <taxon>Pseudomonadati</taxon>
        <taxon>Bacteroidota</taxon>
        <taxon>Cytophagia</taxon>
        <taxon>Cytophagales</taxon>
        <taxon>Cytophagaceae</taxon>
        <taxon>Spirosoma</taxon>
    </lineage>
</organism>
<dbReference type="InterPro" id="IPR036010">
    <property type="entry name" value="2Fe-2S_ferredoxin-like_sf"/>
</dbReference>
<keyword evidence="9" id="KW-0411">Iron-sulfur</keyword>
<dbReference type="Gene3D" id="3.10.20.740">
    <property type="match status" value="1"/>
</dbReference>
<evidence type="ECO:0000259" key="13">
    <source>
        <dbReference type="PROSITE" id="PS51085"/>
    </source>
</evidence>
<dbReference type="Pfam" id="PF10588">
    <property type="entry name" value="NADH-G_4Fe-4S_3"/>
    <property type="match status" value="1"/>
</dbReference>
<evidence type="ECO:0000256" key="1">
    <source>
        <dbReference type="ARBA" id="ARBA00001966"/>
    </source>
</evidence>
<dbReference type="SUPFAM" id="SSF54862">
    <property type="entry name" value="4Fe-4S ferredoxins"/>
    <property type="match status" value="1"/>
</dbReference>
<dbReference type="Proteomes" id="UP000198598">
    <property type="component" value="Unassembled WGS sequence"/>
</dbReference>
<name>A0A1I1P7C3_9BACT</name>
<comment type="cofactor">
    <cofactor evidence="12">
        <name>[2Fe-2S] cluster</name>
        <dbReference type="ChEBI" id="CHEBI:190135"/>
    </cofactor>
</comment>
<evidence type="ECO:0000256" key="3">
    <source>
        <dbReference type="ARBA" id="ARBA00005404"/>
    </source>
</evidence>
<dbReference type="PROSITE" id="PS51085">
    <property type="entry name" value="2FE2S_FER_2"/>
    <property type="match status" value="1"/>
</dbReference>
<evidence type="ECO:0000313" key="16">
    <source>
        <dbReference type="Proteomes" id="UP000198598"/>
    </source>
</evidence>
<keyword evidence="8" id="KW-0408">Iron</keyword>
<dbReference type="GO" id="GO:0046872">
    <property type="term" value="F:metal ion binding"/>
    <property type="evidence" value="ECO:0007669"/>
    <property type="project" value="UniProtKB-KW"/>
</dbReference>
<dbReference type="PANTHER" id="PTHR43105:SF13">
    <property type="entry name" value="NADH-UBIQUINONE OXIDOREDUCTASE 75 KDA SUBUNIT, MITOCHONDRIAL"/>
    <property type="match status" value="1"/>
</dbReference>
<reference evidence="15 16" key="1">
    <citation type="submission" date="2016-10" db="EMBL/GenBank/DDBJ databases">
        <authorList>
            <person name="de Groot N.N."/>
        </authorList>
    </citation>
    <scope>NUCLEOTIDE SEQUENCE [LARGE SCALE GENOMIC DNA]</scope>
    <source>
        <strain evidence="15 16">DSM 26130</strain>
    </source>
</reference>
<evidence type="ECO:0000256" key="7">
    <source>
        <dbReference type="ARBA" id="ARBA00022967"/>
    </source>
</evidence>
<sequence>MIDLRLLSRTTIYMEDVKPQLLKVTIDGIEVEVEPGTTILQAARKIGPEVAPPAMCYYQPLKASGGKCRACLVRVAAGSAKDPRPMPKLVASCLTAVQDGMIVENTTNPQVIDARNGIVEFLLLNHPLDCPVCDQAGECDLQNFAFDHGKVTTRYEEERRTFEKQDIGPYIQLHMTRCILCYRCVFTADQITNKRVHGVLGRGDASEIGTYIEKAIDNDFSGNVIDVCPVGALTDKTYRFKNRVWFSKPVDAHRDCPTCSGNVTLWYRGEDVIRVTARKNEWNEVTEFICNTCRFEKKKTSDWTIEGPTKISRSSVISANKYRADTVKPAFGQRLAAAEYKAIHDERDTSQLGIQQLAPERFAKVLPSALDPEP</sequence>
<dbReference type="InterPro" id="IPR054351">
    <property type="entry name" value="NADH_UbQ_OxRdtase_ferredoxin"/>
</dbReference>
<keyword evidence="5" id="KW-0001">2Fe-2S</keyword>
<evidence type="ECO:0000259" key="14">
    <source>
        <dbReference type="PROSITE" id="PS51839"/>
    </source>
</evidence>
<evidence type="ECO:0000256" key="6">
    <source>
        <dbReference type="ARBA" id="ARBA00022723"/>
    </source>
</evidence>
<evidence type="ECO:0000256" key="11">
    <source>
        <dbReference type="ARBA" id="ARBA00023136"/>
    </source>
</evidence>
<evidence type="ECO:0000313" key="15">
    <source>
        <dbReference type="EMBL" id="SFD05737.1"/>
    </source>
</evidence>
<comment type="similarity">
    <text evidence="3">Belongs to the complex I 75 kDa subunit family.</text>
</comment>